<accession>K5B9T3</accession>
<reference evidence="1 2" key="1">
    <citation type="journal article" date="2012" name="J. Bacteriol.">
        <title>Genome sequence of Mycobacterium hassiacum DSM 44199, a rare source of heat-stable mycobacterial proteins.</title>
        <authorList>
            <person name="Tiago I."/>
            <person name="Maranha A."/>
            <person name="Mendes V."/>
            <person name="Alarico S."/>
            <person name="Moynihan P.J."/>
            <person name="Clarke A.J."/>
            <person name="Macedo-Ribeiro S."/>
            <person name="Pereira P.J."/>
            <person name="Empadinhas N."/>
        </authorList>
    </citation>
    <scope>NUCLEOTIDE SEQUENCE [LARGE SCALE GENOMIC DNA]</scope>
    <source>
        <strain evidence="2">DSM 44199 / CIP 105218 / JCM 12690 / 3849</strain>
    </source>
</reference>
<dbReference type="eggNOG" id="ENOG5032IU7">
    <property type="taxonomic scope" value="Bacteria"/>
</dbReference>
<comment type="caution">
    <text evidence="1">The sequence shown here is derived from an EMBL/GenBank/DDBJ whole genome shotgun (WGS) entry which is preliminary data.</text>
</comment>
<dbReference type="OrthoDB" id="4704342at2"/>
<dbReference type="PATRIC" id="fig|1122247.3.peg.4779"/>
<dbReference type="STRING" id="1122247.GCA_000379865_01258"/>
<sequence>MTENVDLFPGFVVPAAGYRAAPPRHTSRAAPAVIWILGIAVIAAALVTVSARISTAPARYVCPPDCGSPPTGTPVTTNPRHTSADGAFSVAYPVPGSAYQVQREPNGVTAQFVAGDGGTLRLFGVPAHGRSAEQIAKQVVREAFPDTRTAYVIPNAMVGYQPGYGEVADCWPQGANSSYLRMRILVMVAIKHDLALVAAAVGPYRQFGPDFGIGKPSGANTQIALDMGKYVNSFRWRDDPPR</sequence>
<protein>
    <submittedName>
        <fullName evidence="1">Uncharacterized protein</fullName>
    </submittedName>
</protein>
<keyword evidence="2" id="KW-1185">Reference proteome</keyword>
<dbReference type="Proteomes" id="UP000006265">
    <property type="component" value="Unassembled WGS sequence"/>
</dbReference>
<evidence type="ECO:0000313" key="1">
    <source>
        <dbReference type="EMBL" id="EKF21040.1"/>
    </source>
</evidence>
<gene>
    <name evidence="1" type="ORF">C731_4984</name>
</gene>
<dbReference type="AlphaFoldDB" id="K5B9T3"/>
<name>K5B9T3_MYCHD</name>
<organism evidence="1 2">
    <name type="scientific">Mycolicibacterium hassiacum (strain DSM 44199 / CIP 105218 / JCM 12690 / 3849)</name>
    <name type="common">Mycobacterium hassiacum</name>
    <dbReference type="NCBI Taxonomy" id="1122247"/>
    <lineage>
        <taxon>Bacteria</taxon>
        <taxon>Bacillati</taxon>
        <taxon>Actinomycetota</taxon>
        <taxon>Actinomycetes</taxon>
        <taxon>Mycobacteriales</taxon>
        <taxon>Mycobacteriaceae</taxon>
        <taxon>Mycolicibacterium</taxon>
    </lineage>
</organism>
<evidence type="ECO:0000313" key="2">
    <source>
        <dbReference type="Proteomes" id="UP000006265"/>
    </source>
</evidence>
<dbReference type="EMBL" id="AMRA01000164">
    <property type="protein sequence ID" value="EKF21040.1"/>
    <property type="molecule type" value="Genomic_DNA"/>
</dbReference>
<dbReference type="RefSeq" id="WP_005632941.1">
    <property type="nucleotide sequence ID" value="NZ_AMRA01000164.1"/>
</dbReference>
<proteinExistence type="predicted"/>